<dbReference type="OrthoDB" id="5905880at2"/>
<evidence type="ECO:0000256" key="1">
    <source>
        <dbReference type="SAM" id="Phobius"/>
    </source>
</evidence>
<feature type="transmembrane region" description="Helical" evidence="1">
    <location>
        <begin position="64"/>
        <end position="82"/>
    </location>
</feature>
<sequence length="188" mass="21181">MRRLYFVTHSIDDAERLVTNLQHAGLSEWRIHGLSQDDAALYHHHIHPAHLFQRYDLIHLGERGAMIGFLVSLLWATAIHYANVIPGSFGIAETAFTIMFFTLFGAWTGGLVGITRINYRIARFQQDIAEGACLILVDAHRRQERQIKSWVTKAHPDITLAGSSSTFTNPFSRAVKKAPESPHSPKII</sequence>
<keyword evidence="1" id="KW-1133">Transmembrane helix</keyword>
<dbReference type="AlphaFoldDB" id="A0A1X7AN19"/>
<dbReference type="RefSeq" id="WP_087111778.1">
    <property type="nucleotide sequence ID" value="NZ_CBCSCN010000007.1"/>
</dbReference>
<dbReference type="Proteomes" id="UP000196573">
    <property type="component" value="Unassembled WGS sequence"/>
</dbReference>
<reference evidence="2 3" key="1">
    <citation type="submission" date="2017-03" db="EMBL/GenBank/DDBJ databases">
        <authorList>
            <person name="Afonso C.L."/>
            <person name="Miller P.J."/>
            <person name="Scott M.A."/>
            <person name="Spackman E."/>
            <person name="Goraichik I."/>
            <person name="Dimitrov K.M."/>
            <person name="Suarez D.L."/>
            <person name="Swayne D.E."/>
        </authorList>
    </citation>
    <scope>NUCLEOTIDE SEQUENCE [LARGE SCALE GENOMIC DNA]</scope>
    <source>
        <strain evidence="2">SB41UT1</strain>
    </source>
</reference>
<organism evidence="2 3">
    <name type="scientific">Parendozoicomonas haliclonae</name>
    <dbReference type="NCBI Taxonomy" id="1960125"/>
    <lineage>
        <taxon>Bacteria</taxon>
        <taxon>Pseudomonadati</taxon>
        <taxon>Pseudomonadota</taxon>
        <taxon>Gammaproteobacteria</taxon>
        <taxon>Oceanospirillales</taxon>
        <taxon>Endozoicomonadaceae</taxon>
        <taxon>Parendozoicomonas</taxon>
    </lineage>
</organism>
<evidence type="ECO:0000313" key="3">
    <source>
        <dbReference type="Proteomes" id="UP000196573"/>
    </source>
</evidence>
<proteinExistence type="predicted"/>
<evidence type="ECO:0000313" key="2">
    <source>
        <dbReference type="EMBL" id="SMA49449.1"/>
    </source>
</evidence>
<name>A0A1X7AN19_9GAMM</name>
<keyword evidence="3" id="KW-1185">Reference proteome</keyword>
<gene>
    <name evidence="2" type="ORF">EHSB41UT_03269</name>
</gene>
<accession>A0A1X7AN19</accession>
<dbReference type="EMBL" id="FWPT01000007">
    <property type="protein sequence ID" value="SMA49449.1"/>
    <property type="molecule type" value="Genomic_DNA"/>
</dbReference>
<keyword evidence="1" id="KW-0472">Membrane</keyword>
<protein>
    <submittedName>
        <fullName evidence="2">Uncharacterized protein</fullName>
    </submittedName>
</protein>
<feature type="transmembrane region" description="Helical" evidence="1">
    <location>
        <begin position="94"/>
        <end position="114"/>
    </location>
</feature>
<keyword evidence="1" id="KW-0812">Transmembrane</keyword>